<accession>A0A1Q9CPR1</accession>
<dbReference type="SUPFAM" id="SSF48371">
    <property type="entry name" value="ARM repeat"/>
    <property type="match status" value="1"/>
</dbReference>
<keyword evidence="2" id="KW-1185">Reference proteome</keyword>
<evidence type="ECO:0000313" key="2">
    <source>
        <dbReference type="Proteomes" id="UP000186817"/>
    </source>
</evidence>
<protein>
    <recommendedName>
        <fullName evidence="3">NYN domain-containing protein</fullName>
    </recommendedName>
</protein>
<proteinExistence type="predicted"/>
<dbReference type="EMBL" id="LSRX01001006">
    <property type="protein sequence ID" value="OLP84918.1"/>
    <property type="molecule type" value="Genomic_DNA"/>
</dbReference>
<dbReference type="Gene3D" id="1.25.10.10">
    <property type="entry name" value="Leucine-rich Repeat Variant"/>
    <property type="match status" value="1"/>
</dbReference>
<gene>
    <name evidence="1" type="ORF">AK812_SmicGene34155</name>
</gene>
<sequence>MGHDALLAGTGMAVAGALHDEAAKGGPSALLQLVKLSHAPLREAMAQLVIKALFQCQADVQKCVKLLVEAVGTTDQEPAVCLNAVWALNEMAHSNPAAAEWIAQAGGVQALHRALVAFSGHKDHVDCCTWLMRMVAGPSGLLLLLSAEQPKLPSCVVASVLRVIQKDSACWKDGQSQPKQEAPALVAAIAQHIAALSPETLYLAMSLFEEMAENPGLSGELLRLGGARLVSAALEVSVRAQDLKTAQSCCVTVIGLTKAGRANALQQLREQGNLLAALEAAMQLGQGGRLEEHAGQDVEEIRKLPHVLQELQKLCMKCQAAQPKPGFSVVALEAQGAVIASLAPRAKPTEVPALDESIRYFVTRLSQPIDFQEPYREVLEGVIDPLGKAALAQPAWRDVLLKLRAKDATSARIQELFQDRRMEKYCVWFLAALSGMPFVIQELQMHGKEASVVDAAFCAIIDILDDDVECEWLLTDHVNSFSREDTPGLLDIVARGMATHSEDAIIQSRGCHVLVLLLRLVQHLGDLGQECIVSVVSVMQAAYDGHYQHQGVVRDVCFLMRALLEPRCPSNSPEVPKEFQAQQLVANHLRQIWGARSSGGGWQLGRESPGGGSLLPCGSAAGSAVLASVSLKSFRGRAVKLLVDADSHSVEDIKDVINSLEETGKVVYTTVFAEPRRINNKKWSQFFQDGKITFHPVERNPSRVGEANDDAIDSAIRTCVKDQSIALLTSDSGFSEAITDATDTGKRVVVFIPSKRLGVIERYRRLGVEVKALRPPVSVFPRVRAICVQMATGMCSWVTNVASRPILTASLTSKTQIRKFGTGVAKALFLGGGPFLLNDSTNLVHEALRRLGYMDNDMNTNLQEAMLVFVNAANHKYKLRKQLDSLPTETDTAAEVEDKLRHAFLSHLTDGQWRLPRSDVEIRKRLCKEGFLLDTEATCRDVFRAMTKYARRHQLPEMKTYNGYVFRLLSHMDSSPTKTGAIEIMQ</sequence>
<dbReference type="OrthoDB" id="407165at2759"/>
<organism evidence="1 2">
    <name type="scientific">Symbiodinium microadriaticum</name>
    <name type="common">Dinoflagellate</name>
    <name type="synonym">Zooxanthella microadriatica</name>
    <dbReference type="NCBI Taxonomy" id="2951"/>
    <lineage>
        <taxon>Eukaryota</taxon>
        <taxon>Sar</taxon>
        <taxon>Alveolata</taxon>
        <taxon>Dinophyceae</taxon>
        <taxon>Suessiales</taxon>
        <taxon>Symbiodiniaceae</taxon>
        <taxon>Symbiodinium</taxon>
    </lineage>
</organism>
<name>A0A1Q9CPR1_SYMMI</name>
<reference evidence="1 2" key="1">
    <citation type="submission" date="2016-02" db="EMBL/GenBank/DDBJ databases">
        <title>Genome analysis of coral dinoflagellate symbionts highlights evolutionary adaptations to a symbiotic lifestyle.</title>
        <authorList>
            <person name="Aranda M."/>
            <person name="Li Y."/>
            <person name="Liew Y.J."/>
            <person name="Baumgarten S."/>
            <person name="Simakov O."/>
            <person name="Wilson M."/>
            <person name="Piel J."/>
            <person name="Ashoor H."/>
            <person name="Bougouffa S."/>
            <person name="Bajic V.B."/>
            <person name="Ryu T."/>
            <person name="Ravasi T."/>
            <person name="Bayer T."/>
            <person name="Micklem G."/>
            <person name="Kim H."/>
            <person name="Bhak J."/>
            <person name="Lajeunesse T.C."/>
            <person name="Voolstra C.R."/>
        </authorList>
    </citation>
    <scope>NUCLEOTIDE SEQUENCE [LARGE SCALE GENOMIC DNA]</scope>
    <source>
        <strain evidence="1 2">CCMP2467</strain>
    </source>
</reference>
<evidence type="ECO:0000313" key="1">
    <source>
        <dbReference type="EMBL" id="OLP84918.1"/>
    </source>
</evidence>
<dbReference type="InterPro" id="IPR011989">
    <property type="entry name" value="ARM-like"/>
</dbReference>
<evidence type="ECO:0008006" key="3">
    <source>
        <dbReference type="Google" id="ProtNLM"/>
    </source>
</evidence>
<dbReference type="AlphaFoldDB" id="A0A1Q9CPR1"/>
<dbReference type="InterPro" id="IPR016024">
    <property type="entry name" value="ARM-type_fold"/>
</dbReference>
<dbReference type="Proteomes" id="UP000186817">
    <property type="component" value="Unassembled WGS sequence"/>
</dbReference>
<comment type="caution">
    <text evidence="1">The sequence shown here is derived from an EMBL/GenBank/DDBJ whole genome shotgun (WGS) entry which is preliminary data.</text>
</comment>